<dbReference type="AlphaFoldDB" id="A0A2V3VDR0"/>
<dbReference type="Proteomes" id="UP000248014">
    <property type="component" value="Unassembled WGS sequence"/>
</dbReference>
<gene>
    <name evidence="1" type="ORF">C7451_103293</name>
</gene>
<accession>A0A2V3VDR0</accession>
<protein>
    <submittedName>
        <fullName evidence="1">Uncharacterized protein</fullName>
    </submittedName>
</protein>
<name>A0A2V3VDR0_9SPHN</name>
<reference evidence="1 2" key="1">
    <citation type="submission" date="2018-05" db="EMBL/GenBank/DDBJ databases">
        <title>Genomic Encyclopedia of Type Strains, Phase IV (KMG-IV): sequencing the most valuable type-strain genomes for metagenomic binning, comparative biology and taxonomic classification.</title>
        <authorList>
            <person name="Goeker M."/>
        </authorList>
    </citation>
    <scope>NUCLEOTIDE SEQUENCE [LARGE SCALE GENOMIC DNA]</scope>
    <source>
        <strain evidence="1 2">DSM 3183</strain>
    </source>
</reference>
<sequence length="43" mass="4876">MVTPNEEDQRSRLCHPFLKAALGKTSFALIAGSDRIDQRQKFV</sequence>
<evidence type="ECO:0000313" key="1">
    <source>
        <dbReference type="EMBL" id="PXW78185.1"/>
    </source>
</evidence>
<organism evidence="1 2">
    <name type="scientific">Blastomonas natatoria</name>
    <dbReference type="NCBI Taxonomy" id="34015"/>
    <lineage>
        <taxon>Bacteria</taxon>
        <taxon>Pseudomonadati</taxon>
        <taxon>Pseudomonadota</taxon>
        <taxon>Alphaproteobacteria</taxon>
        <taxon>Sphingomonadales</taxon>
        <taxon>Sphingomonadaceae</taxon>
        <taxon>Blastomonas</taxon>
    </lineage>
</organism>
<dbReference type="EMBL" id="QJJM01000003">
    <property type="protein sequence ID" value="PXW78185.1"/>
    <property type="molecule type" value="Genomic_DNA"/>
</dbReference>
<evidence type="ECO:0000313" key="2">
    <source>
        <dbReference type="Proteomes" id="UP000248014"/>
    </source>
</evidence>
<proteinExistence type="predicted"/>
<comment type="caution">
    <text evidence="1">The sequence shown here is derived from an EMBL/GenBank/DDBJ whole genome shotgun (WGS) entry which is preliminary data.</text>
</comment>
<keyword evidence="2" id="KW-1185">Reference proteome</keyword>